<dbReference type="InterPro" id="IPR036291">
    <property type="entry name" value="NAD(P)-bd_dom_sf"/>
</dbReference>
<comment type="caution">
    <text evidence="2">The sequence shown here is derived from an EMBL/GenBank/DDBJ whole genome shotgun (WGS) entry which is preliminary data.</text>
</comment>
<dbReference type="GO" id="GO:0009067">
    <property type="term" value="P:aspartate family amino acid biosynthetic process"/>
    <property type="evidence" value="ECO:0007669"/>
    <property type="project" value="InterPro"/>
</dbReference>
<evidence type="ECO:0000256" key="1">
    <source>
        <dbReference type="ARBA" id="ARBA00022857"/>
    </source>
</evidence>
<dbReference type="PANTHER" id="PTHR43070:SF3">
    <property type="entry name" value="HOMOSERINE DEHYDROGENASE"/>
    <property type="match status" value="1"/>
</dbReference>
<protein>
    <submittedName>
        <fullName evidence="2">Uncharacterized protein</fullName>
    </submittedName>
</protein>
<dbReference type="EMBL" id="JRKL02006405">
    <property type="protein sequence ID" value="KAF3948993.1"/>
    <property type="molecule type" value="Genomic_DNA"/>
</dbReference>
<evidence type="ECO:0000313" key="2">
    <source>
        <dbReference type="EMBL" id="KAF3948993.1"/>
    </source>
</evidence>
<dbReference type="GO" id="GO:0004412">
    <property type="term" value="F:homoserine dehydrogenase activity"/>
    <property type="evidence" value="ECO:0007669"/>
    <property type="project" value="InterPro"/>
</dbReference>
<keyword evidence="1" id="KW-0521">NADP</keyword>
<dbReference type="Gene3D" id="3.40.50.720">
    <property type="entry name" value="NAD(P)-binding Rossmann-like Domain"/>
    <property type="match status" value="1"/>
</dbReference>
<sequence length="107" mass="11661">MIELFYLVNIYNAQRPNPCQTLQYNLIEEGSNYQVLTSSDSATKLIDIAALLGKSMGLALVDCSASSETIGVMKQVVDLGCCIAMANKKPLTSTMEDYDKLVSHPPL</sequence>
<gene>
    <name evidence="2" type="ORF">CMV_025075</name>
</gene>
<dbReference type="InterPro" id="IPR011147">
    <property type="entry name" value="Bifunc_Aspkin/hSer_DH"/>
</dbReference>
<evidence type="ECO:0000313" key="3">
    <source>
        <dbReference type="Proteomes" id="UP000737018"/>
    </source>
</evidence>
<keyword evidence="3" id="KW-1185">Reference proteome</keyword>
<name>A0A8J4QE48_9ROSI</name>
<dbReference type="AlphaFoldDB" id="A0A8J4QE48"/>
<organism evidence="2 3">
    <name type="scientific">Castanea mollissima</name>
    <name type="common">Chinese chestnut</name>
    <dbReference type="NCBI Taxonomy" id="60419"/>
    <lineage>
        <taxon>Eukaryota</taxon>
        <taxon>Viridiplantae</taxon>
        <taxon>Streptophyta</taxon>
        <taxon>Embryophyta</taxon>
        <taxon>Tracheophyta</taxon>
        <taxon>Spermatophyta</taxon>
        <taxon>Magnoliopsida</taxon>
        <taxon>eudicotyledons</taxon>
        <taxon>Gunneridae</taxon>
        <taxon>Pentapetalae</taxon>
        <taxon>rosids</taxon>
        <taxon>fabids</taxon>
        <taxon>Fagales</taxon>
        <taxon>Fagaceae</taxon>
        <taxon>Castanea</taxon>
    </lineage>
</organism>
<proteinExistence type="predicted"/>
<dbReference type="Proteomes" id="UP000737018">
    <property type="component" value="Unassembled WGS sequence"/>
</dbReference>
<dbReference type="OrthoDB" id="1728377at2759"/>
<reference evidence="2" key="1">
    <citation type="submission" date="2020-03" db="EMBL/GenBank/DDBJ databases">
        <title>Castanea mollissima Vanexum genome sequencing.</title>
        <authorList>
            <person name="Staton M."/>
        </authorList>
    </citation>
    <scope>NUCLEOTIDE SEQUENCE</scope>
    <source>
        <tissue evidence="2">Leaf</tissue>
    </source>
</reference>
<accession>A0A8J4QE48</accession>
<dbReference type="PANTHER" id="PTHR43070">
    <property type="match status" value="1"/>
</dbReference>
<dbReference type="SUPFAM" id="SSF51735">
    <property type="entry name" value="NAD(P)-binding Rossmann-fold domains"/>
    <property type="match status" value="1"/>
</dbReference>